<proteinExistence type="predicted"/>
<feature type="transmembrane region" description="Helical" evidence="6">
    <location>
        <begin position="238"/>
        <end position="259"/>
    </location>
</feature>
<dbReference type="SUPFAM" id="SSF103473">
    <property type="entry name" value="MFS general substrate transporter"/>
    <property type="match status" value="1"/>
</dbReference>
<evidence type="ECO:0000256" key="2">
    <source>
        <dbReference type="ARBA" id="ARBA00022448"/>
    </source>
</evidence>
<reference evidence="7 8" key="1">
    <citation type="submission" date="2020-02" db="EMBL/GenBank/DDBJ databases">
        <authorList>
            <person name="Chen W.-M."/>
        </authorList>
    </citation>
    <scope>NUCLEOTIDE SEQUENCE [LARGE SCALE GENOMIC DNA]</scope>
    <source>
        <strain evidence="7 8">KDG-16</strain>
    </source>
</reference>
<feature type="transmembrane region" description="Helical" evidence="6">
    <location>
        <begin position="341"/>
        <end position="362"/>
    </location>
</feature>
<dbReference type="InterPro" id="IPR011701">
    <property type="entry name" value="MFS"/>
</dbReference>
<evidence type="ECO:0000313" key="7">
    <source>
        <dbReference type="EMBL" id="NHM02249.1"/>
    </source>
</evidence>
<evidence type="ECO:0000256" key="6">
    <source>
        <dbReference type="SAM" id="Phobius"/>
    </source>
</evidence>
<keyword evidence="5 6" id="KW-0472">Membrane</keyword>
<feature type="transmembrane region" description="Helical" evidence="6">
    <location>
        <begin position="292"/>
        <end position="309"/>
    </location>
</feature>
<evidence type="ECO:0000256" key="3">
    <source>
        <dbReference type="ARBA" id="ARBA00022692"/>
    </source>
</evidence>
<dbReference type="RefSeq" id="WP_166077358.1">
    <property type="nucleotide sequence ID" value="NZ_JAAJBT010000005.1"/>
</dbReference>
<dbReference type="EMBL" id="JAAJBT010000005">
    <property type="protein sequence ID" value="NHM02249.1"/>
    <property type="molecule type" value="Genomic_DNA"/>
</dbReference>
<evidence type="ECO:0000313" key="8">
    <source>
        <dbReference type="Proteomes" id="UP000800984"/>
    </source>
</evidence>
<evidence type="ECO:0000256" key="1">
    <source>
        <dbReference type="ARBA" id="ARBA00004141"/>
    </source>
</evidence>
<evidence type="ECO:0000256" key="5">
    <source>
        <dbReference type="ARBA" id="ARBA00023136"/>
    </source>
</evidence>
<dbReference type="Gene3D" id="1.20.1250.20">
    <property type="entry name" value="MFS general substrate transporter like domains"/>
    <property type="match status" value="2"/>
</dbReference>
<dbReference type="Proteomes" id="UP000800984">
    <property type="component" value="Unassembled WGS sequence"/>
</dbReference>
<comment type="subcellular location">
    <subcellularLocation>
        <location evidence="1">Membrane</location>
        <topology evidence="1">Multi-pass membrane protein</topology>
    </subcellularLocation>
</comment>
<keyword evidence="3 6" id="KW-0812">Transmembrane</keyword>
<gene>
    <name evidence="7" type="ORF">G4D72_09030</name>
</gene>
<feature type="transmembrane region" description="Helical" evidence="6">
    <location>
        <begin position="316"/>
        <end position="335"/>
    </location>
</feature>
<feature type="transmembrane region" description="Helical" evidence="6">
    <location>
        <begin position="409"/>
        <end position="427"/>
    </location>
</feature>
<keyword evidence="8" id="KW-1185">Reference proteome</keyword>
<keyword evidence="2" id="KW-0813">Transport</keyword>
<dbReference type="PANTHER" id="PTHR19432">
    <property type="entry name" value="SUGAR TRANSPORTER"/>
    <property type="match status" value="1"/>
</dbReference>
<accession>A0ABX0I8T9</accession>
<evidence type="ECO:0000256" key="4">
    <source>
        <dbReference type="ARBA" id="ARBA00022989"/>
    </source>
</evidence>
<name>A0ABX0I8T9_9FLAO</name>
<protein>
    <submittedName>
        <fullName evidence="7">SLC45 family MFS transporter</fullName>
    </submittedName>
</protein>
<dbReference type="PANTHER" id="PTHR19432:SF35">
    <property type="entry name" value="SOLUTE CARRIER FAMILY 45 MEMBER 3 ISOFORM X1"/>
    <property type="match status" value="1"/>
</dbReference>
<feature type="transmembrane region" description="Helical" evidence="6">
    <location>
        <begin position="374"/>
        <end position="397"/>
    </location>
</feature>
<feature type="transmembrane region" description="Helical" evidence="6">
    <location>
        <begin position="47"/>
        <end position="65"/>
    </location>
</feature>
<sequence length="435" mass="48906">MITKAKLSFWQIINMNVGFFGIQYSFGLQQSAVNPIYDFLGASPDELPLLNLAGPLTGLLVQPIIGALSDKTWLPKLGGRRKPYFFIGAIVCSIALFLFPFSSSLWMAAGLLWILDAGNNTAMEPYRAFVADKLDESQQPLGFQAQSFFTGFGQTLANVSLFVFPMIFIGTTGKLPTWVFASFILGSICSIGSVWWSSHTTKEIPPTEEELQQIQSEKVNIFTPFIDIFLAIKEMPKVMWQLAVVYLFQWYALFCYWQNSSKSIALSVWNTTPQQNSKLYEEAVGWTGLVNGWYNIVTFLCAFGLVYFAKKYSPKMVHFTCLLLAAIGFLIFPHIENKYLLFPAITGFGIGWASMMGIPYLMVVNNIPKERYGVYMGIINMMIVIPMFIQTITFGYIMKHFLHNDPRVAISFAGFLLVLAAGFTLTISSKKVIHE</sequence>
<feature type="transmembrane region" description="Helical" evidence="6">
    <location>
        <begin position="85"/>
        <end position="115"/>
    </location>
</feature>
<keyword evidence="4 6" id="KW-1133">Transmembrane helix</keyword>
<feature type="transmembrane region" description="Helical" evidence="6">
    <location>
        <begin position="7"/>
        <end position="27"/>
    </location>
</feature>
<organism evidence="7 8">
    <name type="scientific">Flavobacterium difficile</name>
    <dbReference type="NCBI Taxonomy" id="2709659"/>
    <lineage>
        <taxon>Bacteria</taxon>
        <taxon>Pseudomonadati</taxon>
        <taxon>Bacteroidota</taxon>
        <taxon>Flavobacteriia</taxon>
        <taxon>Flavobacteriales</taxon>
        <taxon>Flavobacteriaceae</taxon>
        <taxon>Flavobacterium</taxon>
    </lineage>
</organism>
<comment type="caution">
    <text evidence="7">The sequence shown here is derived from an EMBL/GenBank/DDBJ whole genome shotgun (WGS) entry which is preliminary data.</text>
</comment>
<feature type="transmembrane region" description="Helical" evidence="6">
    <location>
        <begin position="175"/>
        <end position="196"/>
    </location>
</feature>
<dbReference type="Pfam" id="PF07690">
    <property type="entry name" value="MFS_1"/>
    <property type="match status" value="1"/>
</dbReference>
<dbReference type="InterPro" id="IPR036259">
    <property type="entry name" value="MFS_trans_sf"/>
</dbReference>